<reference evidence="7" key="1">
    <citation type="submission" date="2015-12" db="EMBL/GenBank/DDBJ databases">
        <title>De novo transcriptome assembly of four potential Pierce s Disease insect vectors from Arizona vineyards.</title>
        <authorList>
            <person name="Tassone E.E."/>
        </authorList>
    </citation>
    <scope>NUCLEOTIDE SEQUENCE</scope>
</reference>
<feature type="transmembrane region" description="Helical" evidence="5">
    <location>
        <begin position="214"/>
        <end position="235"/>
    </location>
</feature>
<feature type="transmembrane region" description="Helical" evidence="5">
    <location>
        <begin position="175"/>
        <end position="194"/>
    </location>
</feature>
<feature type="transmembrane region" description="Helical" evidence="5">
    <location>
        <begin position="316"/>
        <end position="339"/>
    </location>
</feature>
<evidence type="ECO:0000256" key="5">
    <source>
        <dbReference type="SAM" id="Phobius"/>
    </source>
</evidence>
<protein>
    <recommendedName>
        <fullName evidence="6">G-protein coupled receptors family 2 profile 2 domain-containing protein</fullName>
    </recommendedName>
</protein>
<accession>A0A1B6E2Z6</accession>
<name>A0A1B6E2Z6_9HEMI</name>
<dbReference type="GO" id="GO:0008528">
    <property type="term" value="F:G protein-coupled peptide receptor activity"/>
    <property type="evidence" value="ECO:0007669"/>
    <property type="project" value="TreeGrafter"/>
</dbReference>
<evidence type="ECO:0000256" key="1">
    <source>
        <dbReference type="ARBA" id="ARBA00004141"/>
    </source>
</evidence>
<dbReference type="PROSITE" id="PS50261">
    <property type="entry name" value="G_PROTEIN_RECEP_F2_4"/>
    <property type="match status" value="1"/>
</dbReference>
<feature type="domain" description="G-protein coupled receptors family 2 profile 2" evidence="6">
    <location>
        <begin position="103"/>
        <end position="370"/>
    </location>
</feature>
<feature type="transmembrane region" description="Helical" evidence="5">
    <location>
        <begin position="140"/>
        <end position="163"/>
    </location>
</feature>
<dbReference type="PANTHER" id="PTHR47154:SF2">
    <property type="entry name" value="G-PROTEIN COUPLED RECEPTOR MTH-RELATED"/>
    <property type="match status" value="1"/>
</dbReference>
<feature type="transmembrane region" description="Helical" evidence="5">
    <location>
        <begin position="269"/>
        <end position="289"/>
    </location>
</feature>
<dbReference type="Pfam" id="PF00002">
    <property type="entry name" value="7tm_2"/>
    <property type="match status" value="1"/>
</dbReference>
<dbReference type="InterPro" id="IPR017981">
    <property type="entry name" value="GPCR_2-like_7TM"/>
</dbReference>
<dbReference type="CDD" id="cd15039">
    <property type="entry name" value="7tmB3_Methuselah-like"/>
    <property type="match status" value="1"/>
</dbReference>
<keyword evidence="4 5" id="KW-0472">Membrane</keyword>
<comment type="subcellular location">
    <subcellularLocation>
        <location evidence="1">Membrane</location>
        <topology evidence="1">Multi-pass membrane protein</topology>
    </subcellularLocation>
</comment>
<dbReference type="InterPro" id="IPR000832">
    <property type="entry name" value="GPCR_2_secretin-like"/>
</dbReference>
<dbReference type="InterPro" id="IPR051384">
    <property type="entry name" value="Mth_GPCR"/>
</dbReference>
<dbReference type="GO" id="GO:0007166">
    <property type="term" value="P:cell surface receptor signaling pathway"/>
    <property type="evidence" value="ECO:0007669"/>
    <property type="project" value="InterPro"/>
</dbReference>
<keyword evidence="2 5" id="KW-0812">Transmembrane</keyword>
<dbReference type="Gene3D" id="1.20.1070.10">
    <property type="entry name" value="Rhodopsin 7-helix transmembrane proteins"/>
    <property type="match status" value="1"/>
</dbReference>
<evidence type="ECO:0000313" key="7">
    <source>
        <dbReference type="EMBL" id="JAS32296.1"/>
    </source>
</evidence>
<dbReference type="PANTHER" id="PTHR47154">
    <property type="entry name" value="G-PROTEIN COUPLED RECEPTOR MTH-RELATED"/>
    <property type="match status" value="1"/>
</dbReference>
<sequence>FEPKFYKNNTKFQSPATGVVPAIAHGLECSNEKFVMNPDVDPNDRFYILNKGDLYVPFYVNKYVHYSQYCVEDVHFESRYMDGMFAFVCFPDQESKTEVDGILQTVKSVAMLVSSLFLLITLLVYCCLPSLQNLHGKTIMCHVASLLGAYVCLTAVELGSSVMPPNWCITLGYTMQFLFLSAFSWLNVICFNIWWSIRSVRSNFLKKRGTSYRFLLYSTYSWGLPFVITTITALADFYEFLPTSITPRMGEKYCFFENVSHSKTLFFDIPISIQFVLNTIMFILTIRVCSKVKSELQQMQNNKSAKLRYQADKTKLILNIKLFIVMGLSWVCEAISWYFHDEWIIRLMYLSDAANVLQGVFIFFILVVKKKVIRGIKERMRGILPCCFIRLAKHRPSTTSTIFTTTGSESKLSSSQIRK</sequence>
<evidence type="ECO:0000259" key="6">
    <source>
        <dbReference type="PROSITE" id="PS50261"/>
    </source>
</evidence>
<evidence type="ECO:0000256" key="3">
    <source>
        <dbReference type="ARBA" id="ARBA00022989"/>
    </source>
</evidence>
<feature type="transmembrane region" description="Helical" evidence="5">
    <location>
        <begin position="109"/>
        <end position="128"/>
    </location>
</feature>
<proteinExistence type="predicted"/>
<feature type="non-terminal residue" evidence="7">
    <location>
        <position position="1"/>
    </location>
</feature>
<dbReference type="GO" id="GO:0005886">
    <property type="term" value="C:plasma membrane"/>
    <property type="evidence" value="ECO:0007669"/>
    <property type="project" value="TreeGrafter"/>
</dbReference>
<evidence type="ECO:0000256" key="2">
    <source>
        <dbReference type="ARBA" id="ARBA00022692"/>
    </source>
</evidence>
<gene>
    <name evidence="7" type="ORF">g.3008</name>
</gene>
<organism evidence="7">
    <name type="scientific">Clastoptera arizonana</name>
    <name type="common">Arizona spittle bug</name>
    <dbReference type="NCBI Taxonomy" id="38151"/>
    <lineage>
        <taxon>Eukaryota</taxon>
        <taxon>Metazoa</taxon>
        <taxon>Ecdysozoa</taxon>
        <taxon>Arthropoda</taxon>
        <taxon>Hexapoda</taxon>
        <taxon>Insecta</taxon>
        <taxon>Pterygota</taxon>
        <taxon>Neoptera</taxon>
        <taxon>Paraneoptera</taxon>
        <taxon>Hemiptera</taxon>
        <taxon>Auchenorrhyncha</taxon>
        <taxon>Cercopoidea</taxon>
        <taxon>Clastopteridae</taxon>
        <taxon>Clastoptera</taxon>
    </lineage>
</organism>
<feature type="transmembrane region" description="Helical" evidence="5">
    <location>
        <begin position="345"/>
        <end position="368"/>
    </location>
</feature>
<dbReference type="EMBL" id="GEDC01005002">
    <property type="protein sequence ID" value="JAS32296.1"/>
    <property type="molecule type" value="Transcribed_RNA"/>
</dbReference>
<keyword evidence="3 5" id="KW-1133">Transmembrane helix</keyword>
<evidence type="ECO:0000256" key="4">
    <source>
        <dbReference type="ARBA" id="ARBA00023136"/>
    </source>
</evidence>
<dbReference type="AlphaFoldDB" id="A0A1B6E2Z6"/>